<feature type="compositionally biased region" description="Basic and acidic residues" evidence="1">
    <location>
        <begin position="119"/>
        <end position="133"/>
    </location>
</feature>
<reference evidence="2" key="1">
    <citation type="submission" date="2022-02" db="EMBL/GenBank/DDBJ databases">
        <authorList>
            <person name="Henning P.M."/>
            <person name="McCubbin A.G."/>
            <person name="Shore J.S."/>
        </authorList>
    </citation>
    <scope>NUCLEOTIDE SEQUENCE</scope>
    <source>
        <strain evidence="2">F60SS</strain>
        <tissue evidence="2">Leaves</tissue>
    </source>
</reference>
<dbReference type="Proteomes" id="UP001141552">
    <property type="component" value="Unassembled WGS sequence"/>
</dbReference>
<reference evidence="2" key="2">
    <citation type="journal article" date="2023" name="Plants (Basel)">
        <title>Annotation of the Turnera subulata (Passifloraceae) Draft Genome Reveals the S-Locus Evolved after the Divergence of Turneroideae from Passifloroideae in a Stepwise Manner.</title>
        <authorList>
            <person name="Henning P.M."/>
            <person name="Roalson E.H."/>
            <person name="Mir W."/>
            <person name="McCubbin A.G."/>
            <person name="Shore J.S."/>
        </authorList>
    </citation>
    <scope>NUCLEOTIDE SEQUENCE</scope>
    <source>
        <strain evidence="2">F60SS</strain>
    </source>
</reference>
<keyword evidence="3" id="KW-1185">Reference proteome</keyword>
<comment type="caution">
    <text evidence="2">The sequence shown here is derived from an EMBL/GenBank/DDBJ whole genome shotgun (WGS) entry which is preliminary data.</text>
</comment>
<accession>A0A9Q0G5M7</accession>
<evidence type="ECO:0000313" key="3">
    <source>
        <dbReference type="Proteomes" id="UP001141552"/>
    </source>
</evidence>
<evidence type="ECO:0000256" key="1">
    <source>
        <dbReference type="SAM" id="MobiDB-lite"/>
    </source>
</evidence>
<gene>
    <name evidence="2" type="ORF">Tsubulata_031865</name>
</gene>
<feature type="non-terminal residue" evidence="2">
    <location>
        <position position="133"/>
    </location>
</feature>
<dbReference type="AlphaFoldDB" id="A0A9Q0G5M7"/>
<proteinExistence type="predicted"/>
<dbReference type="EMBL" id="JAKUCV010002376">
    <property type="protein sequence ID" value="KAJ4842855.1"/>
    <property type="molecule type" value="Genomic_DNA"/>
</dbReference>
<name>A0A9Q0G5M7_9ROSI</name>
<evidence type="ECO:0000313" key="2">
    <source>
        <dbReference type="EMBL" id="KAJ4842855.1"/>
    </source>
</evidence>
<feature type="region of interest" description="Disordered" evidence="1">
    <location>
        <begin position="96"/>
        <end position="133"/>
    </location>
</feature>
<feature type="compositionally biased region" description="Basic and acidic residues" evidence="1">
    <location>
        <begin position="99"/>
        <end position="109"/>
    </location>
</feature>
<sequence>SAATRAFFSAASRAFFSAASARASFSSASARAVSASARAFSASARASDSPRNFNLMTNGFGCLTACLATGASFFFNPRLAPASASALSLPAEALVTRRPGAERRDESEKSSSAMLRSGRGREETRERRNQVFL</sequence>
<organism evidence="2 3">
    <name type="scientific">Turnera subulata</name>
    <dbReference type="NCBI Taxonomy" id="218843"/>
    <lineage>
        <taxon>Eukaryota</taxon>
        <taxon>Viridiplantae</taxon>
        <taxon>Streptophyta</taxon>
        <taxon>Embryophyta</taxon>
        <taxon>Tracheophyta</taxon>
        <taxon>Spermatophyta</taxon>
        <taxon>Magnoliopsida</taxon>
        <taxon>eudicotyledons</taxon>
        <taxon>Gunneridae</taxon>
        <taxon>Pentapetalae</taxon>
        <taxon>rosids</taxon>
        <taxon>fabids</taxon>
        <taxon>Malpighiales</taxon>
        <taxon>Passifloraceae</taxon>
        <taxon>Turnera</taxon>
    </lineage>
</organism>
<protein>
    <submittedName>
        <fullName evidence="2">Uncharacterized protein</fullName>
    </submittedName>
</protein>